<evidence type="ECO:0008006" key="8">
    <source>
        <dbReference type="Google" id="ProtNLM"/>
    </source>
</evidence>
<evidence type="ECO:0000256" key="2">
    <source>
        <dbReference type="ARBA" id="ARBA00022519"/>
    </source>
</evidence>
<dbReference type="GO" id="GO:0005886">
    <property type="term" value="C:plasma membrane"/>
    <property type="evidence" value="ECO:0007669"/>
    <property type="project" value="InterPro"/>
</dbReference>
<reference evidence="7" key="1">
    <citation type="submission" date="2019-08" db="EMBL/GenBank/DDBJ databases">
        <authorList>
            <person name="Kucharzyk K."/>
            <person name="Murdoch R.W."/>
            <person name="Higgins S."/>
            <person name="Loffler F."/>
        </authorList>
    </citation>
    <scope>NUCLEOTIDE SEQUENCE</scope>
</reference>
<keyword evidence="2" id="KW-0997">Cell inner membrane</keyword>
<dbReference type="PANTHER" id="PTHR37481:SF1">
    <property type="entry name" value="LIPOPOLYSACCHARIDE EXPORT SYSTEM PROTEIN LPTC"/>
    <property type="match status" value="1"/>
</dbReference>
<evidence type="ECO:0000256" key="4">
    <source>
        <dbReference type="ARBA" id="ARBA00022989"/>
    </source>
</evidence>
<dbReference type="GO" id="GO:0015221">
    <property type="term" value="F:lipopolysaccharide transmembrane transporter activity"/>
    <property type="evidence" value="ECO:0007669"/>
    <property type="project" value="InterPro"/>
</dbReference>
<dbReference type="InterPro" id="IPR010664">
    <property type="entry name" value="LipoPS_assembly_LptC-rel"/>
</dbReference>
<dbReference type="InterPro" id="IPR026265">
    <property type="entry name" value="LptC"/>
</dbReference>
<evidence type="ECO:0000256" key="1">
    <source>
        <dbReference type="ARBA" id="ARBA00022475"/>
    </source>
</evidence>
<keyword evidence="1" id="KW-1003">Cell membrane</keyword>
<dbReference type="EMBL" id="VSSQ01000099">
    <property type="protein sequence ID" value="MPL76707.1"/>
    <property type="molecule type" value="Genomic_DNA"/>
</dbReference>
<keyword evidence="5 6" id="KW-0472">Membrane</keyword>
<name>A0A644UCQ2_9ZZZZ</name>
<dbReference type="AlphaFoldDB" id="A0A644UCQ2"/>
<keyword evidence="3 6" id="KW-0812">Transmembrane</keyword>
<evidence type="ECO:0000256" key="5">
    <source>
        <dbReference type="ARBA" id="ARBA00023136"/>
    </source>
</evidence>
<evidence type="ECO:0000256" key="6">
    <source>
        <dbReference type="SAM" id="Phobius"/>
    </source>
</evidence>
<accession>A0A644UCQ2</accession>
<dbReference type="GO" id="GO:0030288">
    <property type="term" value="C:outer membrane-bounded periplasmic space"/>
    <property type="evidence" value="ECO:0007669"/>
    <property type="project" value="TreeGrafter"/>
</dbReference>
<dbReference type="InterPro" id="IPR052363">
    <property type="entry name" value="LPS_export_LptC"/>
</dbReference>
<evidence type="ECO:0000256" key="3">
    <source>
        <dbReference type="ARBA" id="ARBA00022692"/>
    </source>
</evidence>
<keyword evidence="4 6" id="KW-1133">Transmembrane helix</keyword>
<feature type="transmembrane region" description="Helical" evidence="6">
    <location>
        <begin position="7"/>
        <end position="25"/>
    </location>
</feature>
<dbReference type="Pfam" id="PF06835">
    <property type="entry name" value="LptC"/>
    <property type="match status" value="1"/>
</dbReference>
<sequence>MKNKKTILYITGAVIIMAVIFGWLMSGTGGVKESVTKGPEVAPHELKNTSLHEEDGGKKVWELTLASLIYDKERDVNVLKGIKGKFYQADGSNITIESEAGEIDMKTKTITLTGHPKGIFSTGGELIADKLSWFSKDEKIVAEGNVKITKDDIVATAQKATMETVLEHLKLEGEALVQKGVEQ</sequence>
<gene>
    <name evidence="7" type="ORF">SDC9_22553</name>
</gene>
<dbReference type="NCBIfam" id="TIGR04409">
    <property type="entry name" value="LptC_YrbK"/>
    <property type="match status" value="1"/>
</dbReference>
<protein>
    <recommendedName>
        <fullName evidence="8">LPS export ABC transporter periplasmic protein LptC</fullName>
    </recommendedName>
</protein>
<dbReference type="Gene3D" id="2.60.450.10">
    <property type="entry name" value="Lipopolysaccharide (LPS) transport protein A like domain"/>
    <property type="match status" value="1"/>
</dbReference>
<dbReference type="GO" id="GO:0017089">
    <property type="term" value="F:glycolipid transfer activity"/>
    <property type="evidence" value="ECO:0007669"/>
    <property type="project" value="TreeGrafter"/>
</dbReference>
<comment type="caution">
    <text evidence="7">The sequence shown here is derived from an EMBL/GenBank/DDBJ whole genome shotgun (WGS) entry which is preliminary data.</text>
</comment>
<organism evidence="7">
    <name type="scientific">bioreactor metagenome</name>
    <dbReference type="NCBI Taxonomy" id="1076179"/>
    <lineage>
        <taxon>unclassified sequences</taxon>
        <taxon>metagenomes</taxon>
        <taxon>ecological metagenomes</taxon>
    </lineage>
</organism>
<dbReference type="PANTHER" id="PTHR37481">
    <property type="entry name" value="LIPOPOLYSACCHARIDE EXPORT SYSTEM PROTEIN LPTC"/>
    <property type="match status" value="1"/>
</dbReference>
<proteinExistence type="predicted"/>
<evidence type="ECO:0000313" key="7">
    <source>
        <dbReference type="EMBL" id="MPL76707.1"/>
    </source>
</evidence>